<proteinExistence type="predicted"/>
<gene>
    <name evidence="2" type="ORF">DAEQUDRAFT_728340</name>
</gene>
<protein>
    <submittedName>
        <fullName evidence="2">Uncharacterized protein</fullName>
    </submittedName>
</protein>
<dbReference type="Proteomes" id="UP000076727">
    <property type="component" value="Unassembled WGS sequence"/>
</dbReference>
<evidence type="ECO:0000256" key="1">
    <source>
        <dbReference type="SAM" id="MobiDB-lite"/>
    </source>
</evidence>
<feature type="region of interest" description="Disordered" evidence="1">
    <location>
        <begin position="1"/>
        <end position="24"/>
    </location>
</feature>
<dbReference type="AlphaFoldDB" id="A0A165PDC3"/>
<reference evidence="2 3" key="1">
    <citation type="journal article" date="2016" name="Mol. Biol. Evol.">
        <title>Comparative Genomics of Early-Diverging Mushroom-Forming Fungi Provides Insights into the Origins of Lignocellulose Decay Capabilities.</title>
        <authorList>
            <person name="Nagy L.G."/>
            <person name="Riley R."/>
            <person name="Tritt A."/>
            <person name="Adam C."/>
            <person name="Daum C."/>
            <person name="Floudas D."/>
            <person name="Sun H."/>
            <person name="Yadav J.S."/>
            <person name="Pangilinan J."/>
            <person name="Larsson K.H."/>
            <person name="Matsuura K."/>
            <person name="Barry K."/>
            <person name="Labutti K."/>
            <person name="Kuo R."/>
            <person name="Ohm R.A."/>
            <person name="Bhattacharya S.S."/>
            <person name="Shirouzu T."/>
            <person name="Yoshinaga Y."/>
            <person name="Martin F.M."/>
            <person name="Grigoriev I.V."/>
            <person name="Hibbett D.S."/>
        </authorList>
    </citation>
    <scope>NUCLEOTIDE SEQUENCE [LARGE SCALE GENOMIC DNA]</scope>
    <source>
        <strain evidence="2 3">L-15889</strain>
    </source>
</reference>
<organism evidence="2 3">
    <name type="scientific">Daedalea quercina L-15889</name>
    <dbReference type="NCBI Taxonomy" id="1314783"/>
    <lineage>
        <taxon>Eukaryota</taxon>
        <taxon>Fungi</taxon>
        <taxon>Dikarya</taxon>
        <taxon>Basidiomycota</taxon>
        <taxon>Agaricomycotina</taxon>
        <taxon>Agaricomycetes</taxon>
        <taxon>Polyporales</taxon>
        <taxon>Fomitopsis</taxon>
    </lineage>
</organism>
<evidence type="ECO:0000313" key="2">
    <source>
        <dbReference type="EMBL" id="KZT68067.1"/>
    </source>
</evidence>
<dbReference type="EMBL" id="KV429070">
    <property type="protein sequence ID" value="KZT68067.1"/>
    <property type="molecule type" value="Genomic_DNA"/>
</dbReference>
<evidence type="ECO:0000313" key="3">
    <source>
        <dbReference type="Proteomes" id="UP000076727"/>
    </source>
</evidence>
<feature type="compositionally biased region" description="Polar residues" evidence="1">
    <location>
        <begin position="15"/>
        <end position="24"/>
    </location>
</feature>
<sequence length="80" mass="8781">MTIAGRRPSHGGTHVPTSPQFPARSCTQGTIPAWALDRTLAGVPIMDYGFGFSFSHLMYMSLEVAQHPRPRTNPALDSKR</sequence>
<accession>A0A165PDC3</accession>
<keyword evidence="3" id="KW-1185">Reference proteome</keyword>
<name>A0A165PDC3_9APHY</name>